<proteinExistence type="inferred from homology"/>
<dbReference type="InterPro" id="IPR004394">
    <property type="entry name" value="Iojap/RsfS/C7orf30"/>
</dbReference>
<comment type="caution">
    <text evidence="2">The sequence shown here is derived from an EMBL/GenBank/DDBJ whole genome shotgun (WGS) entry which is preliminary data.</text>
</comment>
<sequence>MGRTKAYKGTSTFRQKPDSTHCFLEEEFVEVGSLCLFPNTDDDDDSNESKLDEKWNNIPQINPYFIYKLKNSQCNIARFTTSLSPKRNKVTDDLEEIDPYENLHEESVEFIPLWQRTNQLPSTSNELTTSSDIVRFLEDEGIENITLIDVREKCDFTNWMIIGEGKTINHLVGAAGSLYKTLKDNIKRRSENQSNSFINNYPVVEGRDSDDWVLIDSGNIFVHLFTPEARKYRNLEGLWENVLIPSSSEERMRRITKDMEQEFKNYDPKFIKHPHLSKSVDSVD</sequence>
<name>A0ABM8W154_GIGMA</name>
<dbReference type="HAMAP" id="MF_01477">
    <property type="entry name" value="Iojap_RsfS"/>
    <property type="match status" value="1"/>
</dbReference>
<evidence type="ECO:0000313" key="3">
    <source>
        <dbReference type="Proteomes" id="UP000789901"/>
    </source>
</evidence>
<dbReference type="SUPFAM" id="SSF81301">
    <property type="entry name" value="Nucleotidyltransferase"/>
    <property type="match status" value="1"/>
</dbReference>
<evidence type="ECO:0000256" key="1">
    <source>
        <dbReference type="ARBA" id="ARBA00010574"/>
    </source>
</evidence>
<dbReference type="PANTHER" id="PTHR21043">
    <property type="entry name" value="IOJAP SUPERFAMILY ORTHOLOG"/>
    <property type="match status" value="1"/>
</dbReference>
<gene>
    <name evidence="2" type="ORF">GMARGA_LOCUS2062</name>
</gene>
<dbReference type="NCBIfam" id="TIGR00090">
    <property type="entry name" value="rsfS_iojap_ybeB"/>
    <property type="match status" value="1"/>
</dbReference>
<evidence type="ECO:0000313" key="2">
    <source>
        <dbReference type="EMBL" id="CAG8498113.1"/>
    </source>
</evidence>
<dbReference type="PANTHER" id="PTHR21043:SF0">
    <property type="entry name" value="MITOCHONDRIAL ASSEMBLY OF RIBOSOMAL LARGE SUBUNIT PROTEIN 1"/>
    <property type="match status" value="1"/>
</dbReference>
<dbReference type="Proteomes" id="UP000789901">
    <property type="component" value="Unassembled WGS sequence"/>
</dbReference>
<accession>A0ABM8W154</accession>
<dbReference type="Pfam" id="PF02410">
    <property type="entry name" value="RsfS"/>
    <property type="match status" value="1"/>
</dbReference>
<reference evidence="2 3" key="1">
    <citation type="submission" date="2021-06" db="EMBL/GenBank/DDBJ databases">
        <authorList>
            <person name="Kallberg Y."/>
            <person name="Tangrot J."/>
            <person name="Rosling A."/>
        </authorList>
    </citation>
    <scope>NUCLEOTIDE SEQUENCE [LARGE SCALE GENOMIC DNA]</scope>
    <source>
        <strain evidence="2 3">120-4 pot B 10/14</strain>
    </source>
</reference>
<protein>
    <submittedName>
        <fullName evidence="2">39975_t:CDS:1</fullName>
    </submittedName>
</protein>
<dbReference type="EMBL" id="CAJVQB010000609">
    <property type="protein sequence ID" value="CAG8498113.1"/>
    <property type="molecule type" value="Genomic_DNA"/>
</dbReference>
<dbReference type="InterPro" id="IPR043519">
    <property type="entry name" value="NT_sf"/>
</dbReference>
<dbReference type="Gene3D" id="3.30.460.10">
    <property type="entry name" value="Beta Polymerase, domain 2"/>
    <property type="match status" value="1"/>
</dbReference>
<organism evidence="2 3">
    <name type="scientific">Gigaspora margarita</name>
    <dbReference type="NCBI Taxonomy" id="4874"/>
    <lineage>
        <taxon>Eukaryota</taxon>
        <taxon>Fungi</taxon>
        <taxon>Fungi incertae sedis</taxon>
        <taxon>Mucoromycota</taxon>
        <taxon>Glomeromycotina</taxon>
        <taxon>Glomeromycetes</taxon>
        <taxon>Diversisporales</taxon>
        <taxon>Gigasporaceae</taxon>
        <taxon>Gigaspora</taxon>
    </lineage>
</organism>
<comment type="similarity">
    <text evidence="1">Belongs to the Iojap/RsfS family.</text>
</comment>
<keyword evidence="3" id="KW-1185">Reference proteome</keyword>